<keyword evidence="4" id="KW-1185">Reference proteome</keyword>
<reference evidence="3 4" key="1">
    <citation type="submission" date="2014-02" db="EMBL/GenBank/DDBJ databases">
        <title>Transposable element dynamics among asymbiotic and ectomycorrhizal Amanita fungi.</title>
        <authorList>
            <consortium name="DOE Joint Genome Institute"/>
            <person name="Hess J."/>
            <person name="Skrede I."/>
            <person name="Wolfe B."/>
            <person name="LaButti K."/>
            <person name="Ohm R.A."/>
            <person name="Grigoriev I.V."/>
            <person name="Pringle A."/>
        </authorList>
    </citation>
    <scope>NUCLEOTIDE SEQUENCE [LARGE SCALE GENOMIC DNA]</scope>
    <source>
        <strain evidence="3 4">SKay4041</strain>
    </source>
</reference>
<feature type="region of interest" description="Disordered" evidence="1">
    <location>
        <begin position="248"/>
        <end position="340"/>
    </location>
</feature>
<dbReference type="Proteomes" id="UP000242287">
    <property type="component" value="Unassembled WGS sequence"/>
</dbReference>
<keyword evidence="2" id="KW-1133">Transmembrane helix</keyword>
<feature type="compositionally biased region" description="Acidic residues" evidence="1">
    <location>
        <begin position="295"/>
        <end position="304"/>
    </location>
</feature>
<dbReference type="OrthoDB" id="3049275at2759"/>
<evidence type="ECO:0000313" key="3">
    <source>
        <dbReference type="EMBL" id="PFH46613.1"/>
    </source>
</evidence>
<evidence type="ECO:0000256" key="2">
    <source>
        <dbReference type="SAM" id="Phobius"/>
    </source>
</evidence>
<feature type="compositionally biased region" description="Acidic residues" evidence="1">
    <location>
        <begin position="251"/>
        <end position="260"/>
    </location>
</feature>
<dbReference type="AlphaFoldDB" id="A0A2A9NG40"/>
<dbReference type="EMBL" id="KZ302174">
    <property type="protein sequence ID" value="PFH46613.1"/>
    <property type="molecule type" value="Genomic_DNA"/>
</dbReference>
<protein>
    <submittedName>
        <fullName evidence="3">Uncharacterized protein</fullName>
    </submittedName>
</protein>
<organism evidence="3 4">
    <name type="scientific">Amanita thiersii Skay4041</name>
    <dbReference type="NCBI Taxonomy" id="703135"/>
    <lineage>
        <taxon>Eukaryota</taxon>
        <taxon>Fungi</taxon>
        <taxon>Dikarya</taxon>
        <taxon>Basidiomycota</taxon>
        <taxon>Agaricomycotina</taxon>
        <taxon>Agaricomycetes</taxon>
        <taxon>Agaricomycetidae</taxon>
        <taxon>Agaricales</taxon>
        <taxon>Pluteineae</taxon>
        <taxon>Amanitaceae</taxon>
        <taxon>Amanita</taxon>
    </lineage>
</organism>
<feature type="transmembrane region" description="Helical" evidence="2">
    <location>
        <begin position="103"/>
        <end position="126"/>
    </location>
</feature>
<name>A0A2A9NG40_9AGAR</name>
<feature type="compositionally biased region" description="Polar residues" evidence="1">
    <location>
        <begin position="316"/>
        <end position="340"/>
    </location>
</feature>
<keyword evidence="2" id="KW-0812">Transmembrane</keyword>
<gene>
    <name evidence="3" type="ORF">AMATHDRAFT_69460</name>
</gene>
<evidence type="ECO:0000256" key="1">
    <source>
        <dbReference type="SAM" id="MobiDB-lite"/>
    </source>
</evidence>
<accession>A0A2A9NG40</accession>
<feature type="transmembrane region" description="Helical" evidence="2">
    <location>
        <begin position="132"/>
        <end position="156"/>
    </location>
</feature>
<evidence type="ECO:0000313" key="4">
    <source>
        <dbReference type="Proteomes" id="UP000242287"/>
    </source>
</evidence>
<proteinExistence type="predicted"/>
<sequence>MGGGGSKISDLFFPDNPNRRARATQLKEDIDFFCNQYEEVKKKRDDHLTAIKPKLNALMQKYRYNTTDELDKAVQNVLKGKALEEYINVKKQIDDTDEAMTTLFQVTSIIGVVTGVFLGALVKLGVMSGRAALAAVVVIGVVLGAVALLAVLFAVFEGAKERENMKKAIKDLFPERLKTRAAYEAMNALANWLSSIKTWLDEPTIAKNEAKMKKKLGGDFAEDYKKSHRSAVVMYLKQYDKDRNAWTNEDPGWETGDEDVLGSSSANKSSEHHAEKSSGNVAKAVKLKSASSEIQIDEESEDETPTIKLDYKSPDGSGSLQLQFETSDKTSCTGQDSNNNSWIIRYESGEEADSKNPQISDYLFSLEDVASKKVYKSCQITFTSRPPA</sequence>
<keyword evidence="2" id="KW-0472">Membrane</keyword>